<feature type="signal peptide" evidence="1">
    <location>
        <begin position="1"/>
        <end position="28"/>
    </location>
</feature>
<dbReference type="InterPro" id="IPR050583">
    <property type="entry name" value="Mycobacterial_A85_antigen"/>
</dbReference>
<evidence type="ECO:0008006" key="4">
    <source>
        <dbReference type="Google" id="ProtNLM"/>
    </source>
</evidence>
<name>A0A2W5KLK4_ANCNO</name>
<dbReference type="PANTHER" id="PTHR48098:SF1">
    <property type="entry name" value="DIACYLGLYCEROL ACYLTRANSFERASE_MYCOLYLTRANSFERASE AG85A"/>
    <property type="match status" value="1"/>
</dbReference>
<dbReference type="AlphaFoldDB" id="A0A2W5KLK4"/>
<organism evidence="2 3">
    <name type="scientific">Ancylobacter novellus</name>
    <name type="common">Thiobacillus novellus</name>
    <dbReference type="NCBI Taxonomy" id="921"/>
    <lineage>
        <taxon>Bacteria</taxon>
        <taxon>Pseudomonadati</taxon>
        <taxon>Pseudomonadota</taxon>
        <taxon>Alphaproteobacteria</taxon>
        <taxon>Hyphomicrobiales</taxon>
        <taxon>Xanthobacteraceae</taxon>
        <taxon>Ancylobacter</taxon>
    </lineage>
</organism>
<sequence length="331" mass="34303">MPFAARSILIPATVAAVAAAALLSGARAALTGAPSTGVVTRQATAPSPALGRPIRYSLYKPAAEPAPGTRWPVLYLLHGGGPGEADWLDAGRVAETMDRAIAAGDIPPTVVVMPQAGDSWYVDNADSGGAGLMETALTRDLVRAIDASLPTAACRQGRAVAGLSTGGYGALLYALDRPKRYGAAISLSGSISGPIGPAMKDRVRRAARLYDGAFGKPFVPARFNAMNLFPKAARLGIGEAPKPAFYLMAGDRDPGGIVQGTTELHLAFLRRKADSTLRIVAGRHEWALWRRELGPALKWLGPKLDATCGAAEPKEVAGANPDLVGAPVAGR</sequence>
<keyword evidence="1" id="KW-0732">Signal</keyword>
<dbReference type="InterPro" id="IPR029058">
    <property type="entry name" value="AB_hydrolase_fold"/>
</dbReference>
<dbReference type="PANTHER" id="PTHR48098">
    <property type="entry name" value="ENTEROCHELIN ESTERASE-RELATED"/>
    <property type="match status" value="1"/>
</dbReference>
<comment type="caution">
    <text evidence="2">The sequence shown here is derived from an EMBL/GenBank/DDBJ whole genome shotgun (WGS) entry which is preliminary data.</text>
</comment>
<evidence type="ECO:0000256" key="1">
    <source>
        <dbReference type="SAM" id="SignalP"/>
    </source>
</evidence>
<dbReference type="SUPFAM" id="SSF53474">
    <property type="entry name" value="alpha/beta-Hydrolases"/>
    <property type="match status" value="1"/>
</dbReference>
<dbReference type="GO" id="GO:0016747">
    <property type="term" value="F:acyltransferase activity, transferring groups other than amino-acyl groups"/>
    <property type="evidence" value="ECO:0007669"/>
    <property type="project" value="TreeGrafter"/>
</dbReference>
<gene>
    <name evidence="2" type="ORF">DI565_04420</name>
</gene>
<dbReference type="Proteomes" id="UP000249577">
    <property type="component" value="Unassembled WGS sequence"/>
</dbReference>
<accession>A0A2W5KLK4</accession>
<protein>
    <recommendedName>
        <fullName evidence="4">Esterase</fullName>
    </recommendedName>
</protein>
<dbReference type="InterPro" id="IPR000801">
    <property type="entry name" value="Esterase-like"/>
</dbReference>
<dbReference type="Gene3D" id="3.40.50.1820">
    <property type="entry name" value="alpha/beta hydrolase"/>
    <property type="match status" value="1"/>
</dbReference>
<proteinExistence type="predicted"/>
<dbReference type="Pfam" id="PF00756">
    <property type="entry name" value="Esterase"/>
    <property type="match status" value="1"/>
</dbReference>
<dbReference type="EMBL" id="QFPN01000002">
    <property type="protein sequence ID" value="PZQ17971.1"/>
    <property type="molecule type" value="Genomic_DNA"/>
</dbReference>
<feature type="chain" id="PRO_5015946167" description="Esterase" evidence="1">
    <location>
        <begin position="29"/>
        <end position="331"/>
    </location>
</feature>
<evidence type="ECO:0000313" key="3">
    <source>
        <dbReference type="Proteomes" id="UP000249577"/>
    </source>
</evidence>
<evidence type="ECO:0000313" key="2">
    <source>
        <dbReference type="EMBL" id="PZQ17971.1"/>
    </source>
</evidence>
<reference evidence="2 3" key="1">
    <citation type="submission" date="2017-08" db="EMBL/GenBank/DDBJ databases">
        <title>Infants hospitalized years apart are colonized by the same room-sourced microbial strains.</title>
        <authorList>
            <person name="Brooks B."/>
            <person name="Olm M.R."/>
            <person name="Firek B.A."/>
            <person name="Baker R."/>
            <person name="Thomas B.C."/>
            <person name="Morowitz M.J."/>
            <person name="Banfield J.F."/>
        </authorList>
    </citation>
    <scope>NUCLEOTIDE SEQUENCE [LARGE SCALE GENOMIC DNA]</scope>
    <source>
        <strain evidence="2">S2_005_003_R2_43</strain>
    </source>
</reference>